<reference evidence="1 2" key="1">
    <citation type="submission" date="2020-08" db="EMBL/GenBank/DDBJ databases">
        <title>Genomic Encyclopedia of Type Strains, Phase III (KMG-III): the genomes of soil and plant-associated and newly described type strains.</title>
        <authorList>
            <person name="Whitman W."/>
        </authorList>
    </citation>
    <scope>NUCLEOTIDE SEQUENCE [LARGE SCALE GENOMIC DNA]</scope>
    <source>
        <strain evidence="1 2">CECT 8571</strain>
    </source>
</reference>
<comment type="caution">
    <text evidence="1">The sequence shown here is derived from an EMBL/GenBank/DDBJ whole genome shotgun (WGS) entry which is preliminary data.</text>
</comment>
<evidence type="ECO:0000313" key="1">
    <source>
        <dbReference type="EMBL" id="MBB3167725.1"/>
    </source>
</evidence>
<name>A0A839UQS8_9GAMM</name>
<sequence>MTDISQFSMLQLAGYIAQHLKARNIDVVLVGGLAVACYTYNRYLTKDIDMVDISYQSPRALQSAMNALGFQKKGRVFVSDETDIVVEFPSAPLSVGDEFITNHTEFQTAQGAIPILQAIDVVKDRLAAYFHWQDKQSLVQALCIMLCHNISPNEVQKFCTREGSQEAFEKIASFHKSLKNIGALEIEDIERFVVTHSLP</sequence>
<protein>
    <submittedName>
        <fullName evidence="1">Uncharacterized protein</fullName>
    </submittedName>
</protein>
<dbReference type="EMBL" id="JACHXZ010000001">
    <property type="protein sequence ID" value="MBB3167725.1"/>
    <property type="molecule type" value="Genomic_DNA"/>
</dbReference>
<evidence type="ECO:0000313" key="2">
    <source>
        <dbReference type="Proteomes" id="UP000559987"/>
    </source>
</evidence>
<proteinExistence type="predicted"/>
<dbReference type="RefSeq" id="WP_183908685.1">
    <property type="nucleotide sequence ID" value="NZ_JACHXZ010000001.1"/>
</dbReference>
<dbReference type="Proteomes" id="UP000559987">
    <property type="component" value="Unassembled WGS sequence"/>
</dbReference>
<gene>
    <name evidence="1" type="ORF">FHS30_000901</name>
</gene>
<dbReference type="AlphaFoldDB" id="A0A839UQS8"/>
<keyword evidence="2" id="KW-1185">Reference proteome</keyword>
<accession>A0A839UQS8</accession>
<organism evidence="1 2">
    <name type="scientific">Simiduia aestuariiviva</name>
    <dbReference type="NCBI Taxonomy" id="1510459"/>
    <lineage>
        <taxon>Bacteria</taxon>
        <taxon>Pseudomonadati</taxon>
        <taxon>Pseudomonadota</taxon>
        <taxon>Gammaproteobacteria</taxon>
        <taxon>Cellvibrionales</taxon>
        <taxon>Cellvibrionaceae</taxon>
        <taxon>Simiduia</taxon>
    </lineage>
</organism>